<dbReference type="OrthoDB" id="399181at2"/>
<reference evidence="2 3" key="1">
    <citation type="submission" date="2010-03" db="EMBL/GenBank/DDBJ databases">
        <authorList>
            <person name="Glass J.I."/>
            <person name="Benders G.A."/>
            <person name="Durkin A.S."/>
            <person name="Farmerie W.G."/>
            <person name="Hlavinka K."/>
            <person name="Hostetler J."/>
            <person name="Jackson J."/>
            <person name="May M.A."/>
            <person name="Miller R.H."/>
            <person name="Paralanov V."/>
            <person name="Radune D."/>
            <person name="Szczypinski B."/>
            <person name="Brown D.R."/>
        </authorList>
    </citation>
    <scope>NUCLEOTIDE SEQUENCE [LARGE SCALE GENOMIC DNA]</scope>
    <source>
        <strain evidence="2 3">A21JP2</strain>
    </source>
</reference>
<keyword evidence="1" id="KW-0472">Membrane</keyword>
<evidence type="ECO:0000256" key="1">
    <source>
        <dbReference type="SAM" id="Phobius"/>
    </source>
</evidence>
<dbReference type="RefSeq" id="WP_005683826.1">
    <property type="nucleotide sequence ID" value="NZ_ADNC01000027.1"/>
</dbReference>
<evidence type="ECO:0000313" key="3">
    <source>
        <dbReference type="Proteomes" id="UP000004757"/>
    </source>
</evidence>
<accession>D4XWM2</accession>
<name>D4XWM2_9BACT</name>
<dbReference type="Proteomes" id="UP000004757">
    <property type="component" value="Unassembled WGS sequence"/>
</dbReference>
<protein>
    <recommendedName>
        <fullName evidence="4">DUF4231 domain-containing protein</fullName>
    </recommendedName>
</protein>
<organism evidence="2 3">
    <name type="scientific">Mycoplasmopsis alligatoris A21JP2</name>
    <dbReference type="NCBI Taxonomy" id="747682"/>
    <lineage>
        <taxon>Bacteria</taxon>
        <taxon>Bacillati</taxon>
        <taxon>Mycoplasmatota</taxon>
        <taxon>Mycoplasmoidales</taxon>
        <taxon>Metamycoplasmataceae</taxon>
        <taxon>Mycoplasmopsis</taxon>
    </lineage>
</organism>
<dbReference type="AlphaFoldDB" id="D4XWM2"/>
<evidence type="ECO:0000313" key="2">
    <source>
        <dbReference type="EMBL" id="EFF41206.1"/>
    </source>
</evidence>
<keyword evidence="3" id="KW-1185">Reference proteome</keyword>
<dbReference type="EMBL" id="ADNC01000027">
    <property type="protein sequence ID" value="EFF41206.1"/>
    <property type="molecule type" value="Genomic_DNA"/>
</dbReference>
<keyword evidence="1" id="KW-1133">Transmembrane helix</keyword>
<feature type="transmembrane region" description="Helical" evidence="1">
    <location>
        <begin position="21"/>
        <end position="54"/>
    </location>
</feature>
<sequence length="169" mass="19639">MNLKSGFSLFQDYYKSVKRALIFYGVFYYILNLITIVSTLFTGIIASVFLAGASKFYPEGVENPYVTYLNDNSNYVILTYLINAALALLSGIISFFAINKRFGEVKVTFGKLKIEHMLYTSGDLHYKELNQREKEYRLYRRCIQIVNIDRYRSENILNNKLSLVDQDND</sequence>
<keyword evidence="1" id="KW-0812">Transmembrane</keyword>
<evidence type="ECO:0008006" key="4">
    <source>
        <dbReference type="Google" id="ProtNLM"/>
    </source>
</evidence>
<proteinExistence type="predicted"/>
<dbReference type="Pfam" id="PF14015">
    <property type="entry name" value="DUF4231"/>
    <property type="match status" value="1"/>
</dbReference>
<dbReference type="eggNOG" id="ENOG5032EQV">
    <property type="taxonomic scope" value="Bacteria"/>
</dbReference>
<dbReference type="STRING" id="747682.MALL_0406"/>
<feature type="transmembrane region" description="Helical" evidence="1">
    <location>
        <begin position="74"/>
        <end position="98"/>
    </location>
</feature>
<comment type="caution">
    <text evidence="2">The sequence shown here is derived from an EMBL/GenBank/DDBJ whole genome shotgun (WGS) entry which is preliminary data.</text>
</comment>
<gene>
    <name evidence="2" type="ORF">MALL_0406</name>
</gene>
<dbReference type="InterPro" id="IPR025325">
    <property type="entry name" value="DUF4231"/>
</dbReference>